<keyword evidence="1" id="KW-0812">Transmembrane</keyword>
<protein>
    <recommendedName>
        <fullName evidence="2">Regulatory protein YycH domain-containing protein</fullName>
    </recommendedName>
</protein>
<evidence type="ECO:0000313" key="4">
    <source>
        <dbReference type="Proteomes" id="UP000051751"/>
    </source>
</evidence>
<dbReference type="Pfam" id="PF07435">
    <property type="entry name" value="YycH"/>
    <property type="match status" value="1"/>
</dbReference>
<dbReference type="InterPro" id="IPR009996">
    <property type="entry name" value="YycH"/>
</dbReference>
<gene>
    <name evidence="3" type="ORF">IV38_GL000867</name>
</gene>
<dbReference type="Proteomes" id="UP000051751">
    <property type="component" value="Unassembled WGS sequence"/>
</dbReference>
<feature type="domain" description="Regulatory protein YycH" evidence="2">
    <location>
        <begin position="18"/>
        <end position="432"/>
    </location>
</feature>
<accession>A0A0R2FJ87</accession>
<dbReference type="AlphaFoldDB" id="A0A0R2FJ87"/>
<dbReference type="EMBL" id="JQAT01000002">
    <property type="protein sequence ID" value="KRN28664.1"/>
    <property type="molecule type" value="Genomic_DNA"/>
</dbReference>
<feature type="transmembrane region" description="Helical" evidence="1">
    <location>
        <begin position="12"/>
        <end position="33"/>
    </location>
</feature>
<proteinExistence type="predicted"/>
<dbReference type="PATRIC" id="fig|81857.3.peg.869"/>
<name>A0A0R2FJ87_9LACO</name>
<evidence type="ECO:0000256" key="1">
    <source>
        <dbReference type="SAM" id="Phobius"/>
    </source>
</evidence>
<evidence type="ECO:0000259" key="2">
    <source>
        <dbReference type="Pfam" id="PF07435"/>
    </source>
</evidence>
<sequence length="447" mass="51216">MEVTSGMKINDILLRVGLTLAILLSFFLSWKIWTSSVRYEGSTNSSVTSSTTQTADTKNIDEVFSPTQIFMRNDGQKYLIYNTHDNMTSRFETEIKNWTFSQPRKLAKMSGKAYTKELARKNSLQFVYADNITVNLFESIFKKLKVPLRKNTTFNRMLITRKTGRTYLLLLNDKTRQGYQLRVAGISVQKVNQIIQTANVKLPVVEKMMNHLPLTYYQKTVDIKPYSYLASHQSENYFVSNLLDTSNPGSIDSKENNDETIYSDGVYQRLTVNHKTNQIQYDDYTSNKKITNVSDLLTNSYSELIKIGNPLTNMRYVNYDENAGTVTYRSYVEGFPIYYQTDFGAVKVKLSQSSTTLNFSAYSLQVPVPSTETAVHLPATQTMLNQLSAAGYKLNEISNIQIGYRWVKDADNEQIIDLQPSYYVQYQGEWSEYKDMLNNSQSQTKAG</sequence>
<keyword evidence="1" id="KW-0472">Membrane</keyword>
<organism evidence="3 4">
    <name type="scientific">Lactobacillus selangorensis</name>
    <dbReference type="NCBI Taxonomy" id="81857"/>
    <lineage>
        <taxon>Bacteria</taxon>
        <taxon>Bacillati</taxon>
        <taxon>Bacillota</taxon>
        <taxon>Bacilli</taxon>
        <taxon>Lactobacillales</taxon>
        <taxon>Lactobacillaceae</taxon>
        <taxon>Lactobacillus</taxon>
    </lineage>
</organism>
<dbReference type="InterPro" id="IPR042274">
    <property type="entry name" value="YycH/YycI_2"/>
</dbReference>
<evidence type="ECO:0000313" key="3">
    <source>
        <dbReference type="EMBL" id="KRN28664.1"/>
    </source>
</evidence>
<dbReference type="Gene3D" id="3.30.310.160">
    <property type="entry name" value="YycH protein, domain 2"/>
    <property type="match status" value="1"/>
</dbReference>
<keyword evidence="1" id="KW-1133">Transmembrane helix</keyword>
<reference evidence="3 4" key="1">
    <citation type="journal article" date="2015" name="Genome Announc.">
        <title>Expanding the biotechnology potential of lactobacilli through comparative genomics of 213 strains and associated genera.</title>
        <authorList>
            <person name="Sun Z."/>
            <person name="Harris H.M."/>
            <person name="McCann A."/>
            <person name="Guo C."/>
            <person name="Argimon S."/>
            <person name="Zhang W."/>
            <person name="Yang X."/>
            <person name="Jeffery I.B."/>
            <person name="Cooney J.C."/>
            <person name="Kagawa T.F."/>
            <person name="Liu W."/>
            <person name="Song Y."/>
            <person name="Salvetti E."/>
            <person name="Wrobel A."/>
            <person name="Rasinkangas P."/>
            <person name="Parkhill J."/>
            <person name="Rea M.C."/>
            <person name="O'Sullivan O."/>
            <person name="Ritari J."/>
            <person name="Douillard F.P."/>
            <person name="Paul Ross R."/>
            <person name="Yang R."/>
            <person name="Briner A.E."/>
            <person name="Felis G.E."/>
            <person name="de Vos W.M."/>
            <person name="Barrangou R."/>
            <person name="Klaenhammer T.R."/>
            <person name="Caufield P.W."/>
            <person name="Cui Y."/>
            <person name="Zhang H."/>
            <person name="O'Toole P.W."/>
        </authorList>
    </citation>
    <scope>NUCLEOTIDE SEQUENCE [LARGE SCALE GENOMIC DNA]</scope>
    <source>
        <strain evidence="3 4">ATCC BAA-66</strain>
    </source>
</reference>
<dbReference type="CDD" id="cd15787">
    <property type="entry name" value="YycH_N"/>
    <property type="match status" value="1"/>
</dbReference>
<comment type="caution">
    <text evidence="3">The sequence shown here is derived from an EMBL/GenBank/DDBJ whole genome shotgun (WGS) entry which is preliminary data.</text>
</comment>